<evidence type="ECO:0000256" key="4">
    <source>
        <dbReference type="PROSITE-ProRule" id="PRU00146"/>
    </source>
</evidence>
<dbReference type="Gene3D" id="2.30.30.1150">
    <property type="match status" value="1"/>
</dbReference>
<dbReference type="EMBL" id="JABTTQ020003506">
    <property type="protein sequence ID" value="KAK6115604.1"/>
    <property type="molecule type" value="Genomic_DNA"/>
</dbReference>
<evidence type="ECO:0000259" key="6">
    <source>
        <dbReference type="PROSITE" id="PS50016"/>
    </source>
</evidence>
<dbReference type="Proteomes" id="UP001318860">
    <property type="component" value="Unassembled WGS sequence"/>
</dbReference>
<keyword evidence="2 4" id="KW-0863">Zinc-finger</keyword>
<dbReference type="PROSITE" id="PS50016">
    <property type="entry name" value="ZF_PHD_2"/>
    <property type="match status" value="2"/>
</dbReference>
<dbReference type="PANTHER" id="PTHR47162:SF9">
    <property type="entry name" value="PHD FINGER PROTEIN EHD3-LIKE"/>
    <property type="match status" value="1"/>
</dbReference>
<dbReference type="InterPro" id="IPR001965">
    <property type="entry name" value="Znf_PHD"/>
</dbReference>
<reference evidence="7 8" key="1">
    <citation type="journal article" date="2021" name="Comput. Struct. Biotechnol. J.">
        <title>De novo genome assembly of the potent medicinal plant Rehmannia glutinosa using nanopore technology.</title>
        <authorList>
            <person name="Ma L."/>
            <person name="Dong C."/>
            <person name="Song C."/>
            <person name="Wang X."/>
            <person name="Zheng X."/>
            <person name="Niu Y."/>
            <person name="Chen S."/>
            <person name="Feng W."/>
        </authorList>
    </citation>
    <scope>NUCLEOTIDE SEQUENCE [LARGE SCALE GENOMIC DNA]</scope>
    <source>
        <strain evidence="7">DH-2019</strain>
    </source>
</reference>
<dbReference type="Pfam" id="PF00628">
    <property type="entry name" value="PHD"/>
    <property type="match status" value="2"/>
</dbReference>
<feature type="domain" description="PHD-type" evidence="6">
    <location>
        <begin position="484"/>
        <end position="534"/>
    </location>
</feature>
<dbReference type="SMART" id="SM00249">
    <property type="entry name" value="PHD"/>
    <property type="match status" value="3"/>
</dbReference>
<dbReference type="Gene3D" id="3.30.40.10">
    <property type="entry name" value="Zinc/RING finger domain, C3HC4 (zinc finger)"/>
    <property type="match status" value="1"/>
</dbReference>
<dbReference type="PROSITE" id="PS01359">
    <property type="entry name" value="ZF_PHD_1"/>
    <property type="match status" value="1"/>
</dbReference>
<name>A0ABR0TZS2_REHGL</name>
<dbReference type="InterPro" id="IPR011011">
    <property type="entry name" value="Znf_FYVE_PHD"/>
</dbReference>
<accession>A0ABR0TZS2</accession>
<dbReference type="InterPro" id="IPR019786">
    <property type="entry name" value="Zinc_finger_PHD-type_CS"/>
</dbReference>
<organism evidence="7 8">
    <name type="scientific">Rehmannia glutinosa</name>
    <name type="common">Chinese foxglove</name>
    <dbReference type="NCBI Taxonomy" id="99300"/>
    <lineage>
        <taxon>Eukaryota</taxon>
        <taxon>Viridiplantae</taxon>
        <taxon>Streptophyta</taxon>
        <taxon>Embryophyta</taxon>
        <taxon>Tracheophyta</taxon>
        <taxon>Spermatophyta</taxon>
        <taxon>Magnoliopsida</taxon>
        <taxon>eudicotyledons</taxon>
        <taxon>Gunneridae</taxon>
        <taxon>Pentapetalae</taxon>
        <taxon>asterids</taxon>
        <taxon>lamiids</taxon>
        <taxon>Lamiales</taxon>
        <taxon>Orobanchaceae</taxon>
        <taxon>Rehmannieae</taxon>
        <taxon>Rehmannia</taxon>
    </lineage>
</organism>
<feature type="compositionally biased region" description="Polar residues" evidence="5">
    <location>
        <begin position="106"/>
        <end position="125"/>
    </location>
</feature>
<dbReference type="InterPro" id="IPR013083">
    <property type="entry name" value="Znf_RING/FYVE/PHD"/>
</dbReference>
<gene>
    <name evidence="7" type="ORF">DH2020_007873</name>
</gene>
<feature type="domain" description="PHD-type" evidence="6">
    <location>
        <begin position="334"/>
        <end position="384"/>
    </location>
</feature>
<evidence type="ECO:0000313" key="8">
    <source>
        <dbReference type="Proteomes" id="UP001318860"/>
    </source>
</evidence>
<proteinExistence type="predicted"/>
<keyword evidence="1" id="KW-0479">Metal-binding</keyword>
<evidence type="ECO:0000256" key="2">
    <source>
        <dbReference type="ARBA" id="ARBA00022771"/>
    </source>
</evidence>
<dbReference type="PANTHER" id="PTHR47162">
    <property type="entry name" value="OS02G0192300 PROTEIN"/>
    <property type="match status" value="1"/>
</dbReference>
<comment type="caution">
    <text evidence="7">The sequence shown here is derived from an EMBL/GenBank/DDBJ whole genome shotgun (WGS) entry which is preliminary data.</text>
</comment>
<keyword evidence="3" id="KW-0862">Zinc</keyword>
<evidence type="ECO:0000313" key="7">
    <source>
        <dbReference type="EMBL" id="KAK6115604.1"/>
    </source>
</evidence>
<keyword evidence="8" id="KW-1185">Reference proteome</keyword>
<feature type="region of interest" description="Disordered" evidence="5">
    <location>
        <begin position="106"/>
        <end position="126"/>
    </location>
</feature>
<dbReference type="InterPro" id="IPR019787">
    <property type="entry name" value="Znf_PHD-finger"/>
</dbReference>
<evidence type="ECO:0000256" key="5">
    <source>
        <dbReference type="SAM" id="MobiDB-lite"/>
    </source>
</evidence>
<evidence type="ECO:0000256" key="1">
    <source>
        <dbReference type="ARBA" id="ARBA00022723"/>
    </source>
</evidence>
<dbReference type="SUPFAM" id="SSF57903">
    <property type="entry name" value="FYVE/PHD zinc finger"/>
    <property type="match status" value="2"/>
</dbReference>
<protein>
    <recommendedName>
        <fullName evidence="6">PHD-type domain-containing protein</fullName>
    </recommendedName>
</protein>
<sequence>MGPNVEAVKANGITFHTETASESGGDGLLTYKRRRNVKVAEAGKISKDSLSQPSEKLRLTKRVSLELRTRRMKESRRKLLTKSALFKGPDRCLAWDSKDDCRRSNTNISSRVYGPSSTKRQSRCSNEVRDPLNETKDMVVLEQLLYEVYPMLDAEAPGRFRRAVKHVHDLVQCFHNGSHSLTFLSNDCSLKHQRNIILEQISQSLDNEGGLNKCIRNALVFHPGSGSRTSVKESFHSCEDWSKCTSQTWTLNGHQNAAKDNEDIQEIWTKLQKVGSDITALAKCLSDKTTTSFHEQLGNSAFSIPQDSKYEFHMQEPDVQTKAERIESCALDDAHTCQQCKEKADGRNGLVCDSCEGMYHLSCIEPAVKEIPTRSWYCANCTAKGIESSHENCIACERLNASRSPFNEFVYDEITEELEETSNELATNEGSKRFPQCKACRTEVRNDEEYRICGHSFCPHKFYHVKCLTSKQLISYGPCWYCPSCLCRACLTDQDDDKIVLCDGCDHAYHIYCMDPPRAAIPKGKWFCQKCDSGIQRIRKARQTYENTQNVSKKRGVDGELKGKEALNKSGGVDMLLNAAKTLNYEENLVSMGLKTD</sequence>
<evidence type="ECO:0000256" key="3">
    <source>
        <dbReference type="ARBA" id="ARBA00022833"/>
    </source>
</evidence>